<dbReference type="InterPro" id="IPR011006">
    <property type="entry name" value="CheY-like_superfamily"/>
</dbReference>
<feature type="domain" description="Histidine kinase" evidence="12">
    <location>
        <begin position="353"/>
        <end position="577"/>
    </location>
</feature>
<feature type="modified residue" description="4-aspartylphosphate" evidence="10">
    <location>
        <position position="785"/>
    </location>
</feature>
<dbReference type="SUPFAM" id="SSF55874">
    <property type="entry name" value="ATPase domain of HSP90 chaperone/DNA topoisomerase II/histidine kinase"/>
    <property type="match status" value="1"/>
</dbReference>
<dbReference type="InterPro" id="IPR036097">
    <property type="entry name" value="HisK_dim/P_sf"/>
</dbReference>
<evidence type="ECO:0000256" key="8">
    <source>
        <dbReference type="ARBA" id="ARBA00024867"/>
    </source>
</evidence>
<dbReference type="CDD" id="cd16922">
    <property type="entry name" value="HATPase_EvgS-ArcB-TorS-like"/>
    <property type="match status" value="1"/>
</dbReference>
<evidence type="ECO:0000256" key="7">
    <source>
        <dbReference type="ARBA" id="ARBA00023012"/>
    </source>
</evidence>
<dbReference type="Gene3D" id="3.40.50.2300">
    <property type="match status" value="2"/>
</dbReference>
<dbReference type="SUPFAM" id="SSF52172">
    <property type="entry name" value="CheY-like"/>
    <property type="match status" value="2"/>
</dbReference>
<name>A0AAW4VTY5_9FIRM</name>
<organism evidence="14 15">
    <name type="scientific">Agathobaculum butyriciproducens</name>
    <dbReference type="NCBI Taxonomy" id="1628085"/>
    <lineage>
        <taxon>Bacteria</taxon>
        <taxon>Bacillati</taxon>
        <taxon>Bacillota</taxon>
        <taxon>Clostridia</taxon>
        <taxon>Eubacteriales</taxon>
        <taxon>Butyricicoccaceae</taxon>
        <taxon>Agathobaculum</taxon>
    </lineage>
</organism>
<accession>A0AAW4VTY5</accession>
<keyword evidence="5 10" id="KW-0597">Phosphoprotein</keyword>
<dbReference type="PRINTS" id="PR00344">
    <property type="entry name" value="BCTRLSENSOR"/>
</dbReference>
<evidence type="ECO:0000259" key="12">
    <source>
        <dbReference type="PROSITE" id="PS50109"/>
    </source>
</evidence>
<feature type="modified residue" description="4-aspartylphosphate" evidence="10">
    <location>
        <position position="648"/>
    </location>
</feature>
<dbReference type="InterPro" id="IPR003594">
    <property type="entry name" value="HATPase_dom"/>
</dbReference>
<dbReference type="Pfam" id="PF00512">
    <property type="entry name" value="HisKA"/>
    <property type="match status" value="1"/>
</dbReference>
<dbReference type="CDD" id="cd17546">
    <property type="entry name" value="REC_hyHK_CKI1_RcsC-like"/>
    <property type="match status" value="2"/>
</dbReference>
<proteinExistence type="inferred from homology"/>
<evidence type="ECO:0000256" key="4">
    <source>
        <dbReference type="ARBA" id="ARBA00018672"/>
    </source>
</evidence>
<dbReference type="PANTHER" id="PTHR45339:SF5">
    <property type="entry name" value="HISTIDINE KINASE"/>
    <property type="match status" value="1"/>
</dbReference>
<feature type="domain" description="Response regulatory" evidence="13">
    <location>
        <begin position="733"/>
        <end position="854"/>
    </location>
</feature>
<evidence type="ECO:0000256" key="3">
    <source>
        <dbReference type="ARBA" id="ARBA00012438"/>
    </source>
</evidence>
<dbReference type="Pfam" id="PF02518">
    <property type="entry name" value="HATPase_c"/>
    <property type="match status" value="1"/>
</dbReference>
<dbReference type="Pfam" id="PF00072">
    <property type="entry name" value="Response_reg"/>
    <property type="match status" value="2"/>
</dbReference>
<feature type="domain" description="Response regulatory" evidence="13">
    <location>
        <begin position="594"/>
        <end position="714"/>
    </location>
</feature>
<keyword evidence="11" id="KW-0175">Coiled coil</keyword>
<comment type="caution">
    <text evidence="14">The sequence shown here is derived from an EMBL/GenBank/DDBJ whole genome shotgun (WGS) entry which is preliminary data.</text>
</comment>
<dbReference type="GO" id="GO:0000155">
    <property type="term" value="F:phosphorelay sensor kinase activity"/>
    <property type="evidence" value="ECO:0007669"/>
    <property type="project" value="InterPro"/>
</dbReference>
<dbReference type="InterPro" id="IPR005467">
    <property type="entry name" value="His_kinase_dom"/>
</dbReference>
<dbReference type="FunFam" id="3.30.565.10:FF:000010">
    <property type="entry name" value="Sensor histidine kinase RcsC"/>
    <property type="match status" value="1"/>
</dbReference>
<keyword evidence="6" id="KW-0808">Transferase</keyword>
<dbReference type="InterPro" id="IPR003661">
    <property type="entry name" value="HisK_dim/P_dom"/>
</dbReference>
<dbReference type="GeneID" id="98660422"/>
<keyword evidence="15" id="KW-1185">Reference proteome</keyword>
<evidence type="ECO:0000256" key="6">
    <source>
        <dbReference type="ARBA" id="ARBA00022777"/>
    </source>
</evidence>
<comment type="catalytic activity">
    <reaction evidence="1">
        <text>ATP + protein L-histidine = ADP + protein N-phospho-L-histidine.</text>
        <dbReference type="EC" id="2.7.13.3"/>
    </reaction>
</comment>
<evidence type="ECO:0000256" key="1">
    <source>
        <dbReference type="ARBA" id="ARBA00000085"/>
    </source>
</evidence>
<keyword evidence="7" id="KW-0902">Two-component regulatory system</keyword>
<dbReference type="InterPro" id="IPR036890">
    <property type="entry name" value="HATPase_C_sf"/>
</dbReference>
<dbReference type="SUPFAM" id="SSF47384">
    <property type="entry name" value="Homodimeric domain of signal transducing histidine kinase"/>
    <property type="match status" value="1"/>
</dbReference>
<protein>
    <recommendedName>
        <fullName evidence="9">Circadian input-output histidine kinase CikA</fullName>
        <ecNumber evidence="3">2.7.13.3</ecNumber>
    </recommendedName>
    <alternativeName>
        <fullName evidence="4">Stage 0 sporulation protein A homolog</fullName>
    </alternativeName>
</protein>
<evidence type="ECO:0000259" key="13">
    <source>
        <dbReference type="PROSITE" id="PS50110"/>
    </source>
</evidence>
<evidence type="ECO:0000256" key="10">
    <source>
        <dbReference type="PROSITE-ProRule" id="PRU00169"/>
    </source>
</evidence>
<dbReference type="Proteomes" id="UP001298753">
    <property type="component" value="Unassembled WGS sequence"/>
</dbReference>
<evidence type="ECO:0000256" key="11">
    <source>
        <dbReference type="SAM" id="Coils"/>
    </source>
</evidence>
<dbReference type="EC" id="2.7.13.3" evidence="3"/>
<dbReference type="CDD" id="cd00082">
    <property type="entry name" value="HisKA"/>
    <property type="match status" value="1"/>
</dbReference>
<gene>
    <name evidence="14" type="ORF">LKD22_04270</name>
</gene>
<dbReference type="SMART" id="SM00448">
    <property type="entry name" value="REC"/>
    <property type="match status" value="2"/>
</dbReference>
<dbReference type="Gene3D" id="3.30.565.10">
    <property type="entry name" value="Histidine kinase-like ATPase, C-terminal domain"/>
    <property type="match status" value="1"/>
</dbReference>
<evidence type="ECO:0000256" key="9">
    <source>
        <dbReference type="ARBA" id="ARBA00074306"/>
    </source>
</evidence>
<evidence type="ECO:0000256" key="2">
    <source>
        <dbReference type="ARBA" id="ARBA00006402"/>
    </source>
</evidence>
<sequence>MNDNSRRIVSQRTFWCLCLAAGLLFLGAVFLLSRHADMQDCERRMTELIDFVKEQSSSYVQYNETAVAKALVRETTNVQELEGVTLDCGEDELRQYVERLGLTGISVLDANGRLVCEYSADSIGYTRLQTDLEVERVLAVIGHPQSTYVRRVQLTDGSFADAAVRSCADGRGAVLGWRHTEAAFAKKSVLSVQNLLDGYDAEITGTVLLSDGNCVTASDEPSLIGTDTTENDLLRRIRSSGHADRLVYAGRRGLTRYYGMYSHGRNFYYYIYVPGRLLYRDTPINLIVSFFACAIVLTLLLFVRRGTEKSFLQQQKTLEKEYQTSLEQKNAELERAIRQETAANRAKREFLFNMSHDIRTPMNAIIGFTSLAATHIDNREQVLDYLKKTATASQHLLSLINDVLDMSRIESGKVSLELRPVHLPELVHDLRDIIQSSITAKRISLFIDMVDVEDEDVVADPMRLNQIMLNILSNAIKFTPVGGMITLRIVQKQTAPHGSVDYEFHIRDTGIGMSSAFQEHIFEQFAREETSTVSKIQGTGLGMAITKNLVDMMGGSISVESEPGKGSEFTVSLRFSISGEQAVPQHIPQLEGLRALVADDDTDTCLNVSKMLRMIGMRSDWTTSGHEAVVRTQDAIEQGDGFDVFIIDWMIPDLNGLEVVRRIRKLIGSNTPIIILTAYDWADIEVEAKAAGVTAFCAKPLFMSELRRILAEPFLPAEAAEQTEKKADFAGKRLLVVEDNALNREIAVTMLEEGGFEVDTAENGKVAVDKVRESAPGYYDLVLMDIQMPIMDGYAAARAIRALPDAEKAGLPIVAMTANAFDEDRQNAEKAGMNGHLSKPFDMQQLLTMLREKLSP</sequence>
<dbReference type="SMART" id="SM00388">
    <property type="entry name" value="HisKA"/>
    <property type="match status" value="1"/>
</dbReference>
<dbReference type="PROSITE" id="PS50109">
    <property type="entry name" value="HIS_KIN"/>
    <property type="match status" value="1"/>
</dbReference>
<comment type="function">
    <text evidence="8">May play the central regulatory role in sporulation. It may be an element of the effector pathway responsible for the activation of sporulation genes in response to nutritional stress. Spo0A may act in concert with spo0H (a sigma factor) to control the expression of some genes that are critical to the sporulation process.</text>
</comment>
<dbReference type="EMBL" id="JAJEPX010000008">
    <property type="protein sequence ID" value="MCC2176349.1"/>
    <property type="molecule type" value="Genomic_DNA"/>
</dbReference>
<dbReference type="Gene3D" id="1.10.287.130">
    <property type="match status" value="1"/>
</dbReference>
<comment type="similarity">
    <text evidence="2">In the N-terminal section; belongs to the phytochrome family.</text>
</comment>
<dbReference type="InterPro" id="IPR004358">
    <property type="entry name" value="Sig_transdc_His_kin-like_C"/>
</dbReference>
<keyword evidence="6" id="KW-0418">Kinase</keyword>
<dbReference type="AlphaFoldDB" id="A0AAW4VTY5"/>
<evidence type="ECO:0000313" key="15">
    <source>
        <dbReference type="Proteomes" id="UP001298753"/>
    </source>
</evidence>
<dbReference type="SMART" id="SM00387">
    <property type="entry name" value="HATPase_c"/>
    <property type="match status" value="1"/>
</dbReference>
<dbReference type="RefSeq" id="WP_227600325.1">
    <property type="nucleotide sequence ID" value="NZ_JAJEPX010000008.1"/>
</dbReference>
<dbReference type="PANTHER" id="PTHR45339">
    <property type="entry name" value="HYBRID SIGNAL TRANSDUCTION HISTIDINE KINASE J"/>
    <property type="match status" value="1"/>
</dbReference>
<dbReference type="PROSITE" id="PS50110">
    <property type="entry name" value="RESPONSE_REGULATORY"/>
    <property type="match status" value="2"/>
</dbReference>
<evidence type="ECO:0000256" key="5">
    <source>
        <dbReference type="ARBA" id="ARBA00022553"/>
    </source>
</evidence>
<reference evidence="14 15" key="1">
    <citation type="submission" date="2021-10" db="EMBL/GenBank/DDBJ databases">
        <title>Anaerobic single-cell dispensing facilitates the cultivation of human gut bacteria.</title>
        <authorList>
            <person name="Afrizal A."/>
        </authorList>
    </citation>
    <scope>NUCLEOTIDE SEQUENCE [LARGE SCALE GENOMIC DNA]</scope>
    <source>
        <strain evidence="14 15">CLA-AA-H270</strain>
    </source>
</reference>
<evidence type="ECO:0000313" key="14">
    <source>
        <dbReference type="EMBL" id="MCC2176349.1"/>
    </source>
</evidence>
<feature type="coiled-coil region" evidence="11">
    <location>
        <begin position="319"/>
        <end position="346"/>
    </location>
</feature>
<dbReference type="InterPro" id="IPR001789">
    <property type="entry name" value="Sig_transdc_resp-reg_receiver"/>
</dbReference>